<dbReference type="PANTHER" id="PTHR11360:SF284">
    <property type="entry name" value="EG:103B4.3 PROTEIN-RELATED"/>
    <property type="match status" value="1"/>
</dbReference>
<name>A0A1G6C8N8_9HYPH</name>
<feature type="domain" description="Major facilitator superfamily (MFS) profile" evidence="5">
    <location>
        <begin position="17"/>
        <end position="405"/>
    </location>
</feature>
<evidence type="ECO:0000313" key="6">
    <source>
        <dbReference type="EMBL" id="SDB29275.1"/>
    </source>
</evidence>
<dbReference type="OrthoDB" id="146345at2"/>
<feature type="transmembrane region" description="Helical" evidence="4">
    <location>
        <begin position="171"/>
        <end position="195"/>
    </location>
</feature>
<dbReference type="InterPro" id="IPR036259">
    <property type="entry name" value="MFS_trans_sf"/>
</dbReference>
<protein>
    <submittedName>
        <fullName evidence="6">Predicted arabinose efflux permease, MFS family</fullName>
    </submittedName>
</protein>
<dbReference type="GO" id="GO:0022857">
    <property type="term" value="F:transmembrane transporter activity"/>
    <property type="evidence" value="ECO:0007669"/>
    <property type="project" value="InterPro"/>
</dbReference>
<feature type="transmembrane region" description="Helical" evidence="4">
    <location>
        <begin position="381"/>
        <end position="401"/>
    </location>
</feature>
<dbReference type="PROSITE" id="PS50850">
    <property type="entry name" value="MFS"/>
    <property type="match status" value="1"/>
</dbReference>
<dbReference type="InterPro" id="IPR020846">
    <property type="entry name" value="MFS_dom"/>
</dbReference>
<feature type="transmembrane region" description="Helical" evidence="4">
    <location>
        <begin position="12"/>
        <end position="30"/>
    </location>
</feature>
<dbReference type="CDD" id="cd17355">
    <property type="entry name" value="MFS_YcxA_like"/>
    <property type="match status" value="1"/>
</dbReference>
<feature type="transmembrane region" description="Helical" evidence="4">
    <location>
        <begin position="315"/>
        <end position="334"/>
    </location>
</feature>
<gene>
    <name evidence="6" type="ORF">SAMN02982931_02198</name>
</gene>
<evidence type="ECO:0000256" key="1">
    <source>
        <dbReference type="ARBA" id="ARBA00022692"/>
    </source>
</evidence>
<feature type="transmembrane region" description="Helical" evidence="4">
    <location>
        <begin position="82"/>
        <end position="102"/>
    </location>
</feature>
<evidence type="ECO:0000313" key="7">
    <source>
        <dbReference type="Proteomes" id="UP000199071"/>
    </source>
</evidence>
<feature type="transmembrane region" description="Helical" evidence="4">
    <location>
        <begin position="228"/>
        <end position="248"/>
    </location>
</feature>
<evidence type="ECO:0000256" key="4">
    <source>
        <dbReference type="SAM" id="Phobius"/>
    </source>
</evidence>
<dbReference type="PANTHER" id="PTHR11360">
    <property type="entry name" value="MONOCARBOXYLATE TRANSPORTER"/>
    <property type="match status" value="1"/>
</dbReference>
<organism evidence="6 7">
    <name type="scientific">Bauldia litoralis</name>
    <dbReference type="NCBI Taxonomy" id="665467"/>
    <lineage>
        <taxon>Bacteria</taxon>
        <taxon>Pseudomonadati</taxon>
        <taxon>Pseudomonadota</taxon>
        <taxon>Alphaproteobacteria</taxon>
        <taxon>Hyphomicrobiales</taxon>
        <taxon>Kaistiaceae</taxon>
        <taxon>Bauldia</taxon>
    </lineage>
</organism>
<keyword evidence="1 4" id="KW-0812">Transmembrane</keyword>
<feature type="transmembrane region" description="Helical" evidence="4">
    <location>
        <begin position="114"/>
        <end position="138"/>
    </location>
</feature>
<feature type="transmembrane region" description="Helical" evidence="4">
    <location>
        <begin position="290"/>
        <end position="309"/>
    </location>
</feature>
<dbReference type="EMBL" id="FMXQ01000004">
    <property type="protein sequence ID" value="SDB29275.1"/>
    <property type="molecule type" value="Genomic_DNA"/>
</dbReference>
<keyword evidence="7" id="KW-1185">Reference proteome</keyword>
<dbReference type="Gene3D" id="1.20.1250.20">
    <property type="entry name" value="MFS general substrate transporter like domains"/>
    <property type="match status" value="1"/>
</dbReference>
<feature type="transmembrane region" description="Helical" evidence="4">
    <location>
        <begin position="145"/>
        <end position="165"/>
    </location>
</feature>
<proteinExistence type="predicted"/>
<sequence>MSNPSVPSPSHSVARAIPVILVAGCIIAAINFGPRATMGFFLTPMTTEYGWSREAFALAIAIQNLVWGIGQPFVGMLADRFGTARVLSIGALFYALGLALMSQTSDAGTLQLTAGVLIGLGIAGSAFLLVLAAFARLLPEHLRSIGYGFGTAAGSVGQFVFAPLGQGFIQAYGWQTALLIMAAIVLAIPVLSFFIRGKPAAVPARIGEKDQSIPEALREAFRHPSYRLLVTGFFVCGFQIAFITVHLPPYLSDIGIPALYGGYAIALIGFFNIMGSISSGVLTGRMRKRILLAGIYLARSVVIVVFLLVPPSIPSVLIFSAAMGFLWLSTVPPTQQLVVVMFGTRYVATLFGFVFFSHQVGSFFGVWLGGVLYDATGSYDIVWWLSAGLGVLAALVHLPIVERHVERPLPA</sequence>
<evidence type="ECO:0000259" key="5">
    <source>
        <dbReference type="PROSITE" id="PS50850"/>
    </source>
</evidence>
<dbReference type="SUPFAM" id="SSF103473">
    <property type="entry name" value="MFS general substrate transporter"/>
    <property type="match status" value="1"/>
</dbReference>
<keyword evidence="3 4" id="KW-0472">Membrane</keyword>
<keyword evidence="2 4" id="KW-1133">Transmembrane helix</keyword>
<dbReference type="RefSeq" id="WP_090876480.1">
    <property type="nucleotide sequence ID" value="NZ_FMXQ01000004.1"/>
</dbReference>
<dbReference type="InterPro" id="IPR011701">
    <property type="entry name" value="MFS"/>
</dbReference>
<feature type="transmembrane region" description="Helical" evidence="4">
    <location>
        <begin position="50"/>
        <end position="70"/>
    </location>
</feature>
<dbReference type="STRING" id="665467.SAMN02982931_02198"/>
<dbReference type="AlphaFoldDB" id="A0A1G6C8N8"/>
<dbReference type="Proteomes" id="UP000199071">
    <property type="component" value="Unassembled WGS sequence"/>
</dbReference>
<evidence type="ECO:0000256" key="3">
    <source>
        <dbReference type="ARBA" id="ARBA00023136"/>
    </source>
</evidence>
<reference evidence="6 7" key="1">
    <citation type="submission" date="2016-10" db="EMBL/GenBank/DDBJ databases">
        <authorList>
            <person name="de Groot N.N."/>
        </authorList>
    </citation>
    <scope>NUCLEOTIDE SEQUENCE [LARGE SCALE GENOMIC DNA]</scope>
    <source>
        <strain evidence="6 7">ATCC 35022</strain>
    </source>
</reference>
<accession>A0A1G6C8N8</accession>
<feature type="transmembrane region" description="Helical" evidence="4">
    <location>
        <begin position="260"/>
        <end position="283"/>
    </location>
</feature>
<evidence type="ECO:0000256" key="2">
    <source>
        <dbReference type="ARBA" id="ARBA00022989"/>
    </source>
</evidence>
<dbReference type="InterPro" id="IPR050327">
    <property type="entry name" value="Proton-linked_MCT"/>
</dbReference>
<feature type="transmembrane region" description="Helical" evidence="4">
    <location>
        <begin position="346"/>
        <end position="369"/>
    </location>
</feature>
<dbReference type="Pfam" id="PF07690">
    <property type="entry name" value="MFS_1"/>
    <property type="match status" value="1"/>
</dbReference>